<feature type="repeat" description="TPR" evidence="3">
    <location>
        <begin position="264"/>
        <end position="297"/>
    </location>
</feature>
<evidence type="ECO:0000256" key="2">
    <source>
        <dbReference type="ARBA" id="ARBA00022803"/>
    </source>
</evidence>
<dbReference type="Gene3D" id="3.90.70.10">
    <property type="entry name" value="Cysteine proteinases"/>
    <property type="match status" value="1"/>
</dbReference>
<keyword evidence="4" id="KW-1133">Transmembrane helix</keyword>
<protein>
    <recommendedName>
        <fullName evidence="5">Peptidase C39-like domain-containing protein</fullName>
    </recommendedName>
</protein>
<evidence type="ECO:0000313" key="7">
    <source>
        <dbReference type="Proteomes" id="UP000034006"/>
    </source>
</evidence>
<dbReference type="PROSITE" id="PS50005">
    <property type="entry name" value="TPR"/>
    <property type="match status" value="1"/>
</dbReference>
<keyword evidence="1" id="KW-0677">Repeat</keyword>
<evidence type="ECO:0000256" key="4">
    <source>
        <dbReference type="SAM" id="Phobius"/>
    </source>
</evidence>
<feature type="domain" description="Peptidase C39-like" evidence="5">
    <location>
        <begin position="80"/>
        <end position="195"/>
    </location>
</feature>
<dbReference type="Pfam" id="PF07719">
    <property type="entry name" value="TPR_2"/>
    <property type="match status" value="1"/>
</dbReference>
<comment type="caution">
    <text evidence="6">The sequence shown here is derived from an EMBL/GenBank/DDBJ whole genome shotgun (WGS) entry which is preliminary data.</text>
</comment>
<accession>A0A0G1I0B6</accession>
<dbReference type="SMART" id="SM00028">
    <property type="entry name" value="TPR"/>
    <property type="match status" value="2"/>
</dbReference>
<organism evidence="6 7">
    <name type="scientific">Candidatus Collierbacteria bacterium GW2011_GWB2_44_22</name>
    <dbReference type="NCBI Taxonomy" id="1618387"/>
    <lineage>
        <taxon>Bacteria</taxon>
        <taxon>Candidatus Collieribacteriota</taxon>
    </lineage>
</organism>
<sequence length="377" mass="43423">MKVSWKKRKRNYIFPLVFGVIVTAGLGYATMELGGRNNRLILSDPATPWLPLQVMDINKTSPEPVINIVTPGRKFSLPSAKWVPQTFNNCGPATTSMALQYFGYSVTQEETKRALRTNPKDSNVFTYEIGNYLRNDFNIESRLMFNGNMMILKTLVTNGFYIIIEDWLHPFEDIGHNAIIRGFDDDMGVFIADDPFTGVGVKYKYSDFDEGQWKPFNREYLPVYRKEKESLLKAIVGENWDTTRMHLNAIRINELDVQKNPNDMYAWFNIGTSYYALGQYTKAKEAFERSRTIGWPMRMLWYQYQPVQTYNHLGEYDKALEMAAIGLSTYEAFSELHLELAIAHKGLGNLSKARVEVERAITLAPNFEQAITFQNQL</sequence>
<dbReference type="SUPFAM" id="SSF48452">
    <property type="entry name" value="TPR-like"/>
    <property type="match status" value="1"/>
</dbReference>
<evidence type="ECO:0000259" key="5">
    <source>
        <dbReference type="Pfam" id="PF13529"/>
    </source>
</evidence>
<feature type="transmembrane region" description="Helical" evidence="4">
    <location>
        <begin position="12"/>
        <end position="31"/>
    </location>
</feature>
<dbReference type="InterPro" id="IPR011990">
    <property type="entry name" value="TPR-like_helical_dom_sf"/>
</dbReference>
<name>A0A0G1I0B6_9BACT</name>
<keyword evidence="4" id="KW-0472">Membrane</keyword>
<dbReference type="InterPro" id="IPR013105">
    <property type="entry name" value="TPR_2"/>
</dbReference>
<dbReference type="InterPro" id="IPR039564">
    <property type="entry name" value="Peptidase_C39-like"/>
</dbReference>
<dbReference type="EMBL" id="LCIH01000003">
    <property type="protein sequence ID" value="KKT52253.1"/>
    <property type="molecule type" value="Genomic_DNA"/>
</dbReference>
<dbReference type="Gene3D" id="1.25.40.10">
    <property type="entry name" value="Tetratricopeptide repeat domain"/>
    <property type="match status" value="1"/>
</dbReference>
<keyword evidence="2 3" id="KW-0802">TPR repeat</keyword>
<dbReference type="Pfam" id="PF13529">
    <property type="entry name" value="Peptidase_C39_2"/>
    <property type="match status" value="1"/>
</dbReference>
<dbReference type="InterPro" id="IPR019734">
    <property type="entry name" value="TPR_rpt"/>
</dbReference>
<gene>
    <name evidence="6" type="ORF">UW44_C0003G0096</name>
</gene>
<keyword evidence="4" id="KW-0812">Transmembrane</keyword>
<dbReference type="AlphaFoldDB" id="A0A0G1I0B6"/>
<dbReference type="STRING" id="1618387.UW44_C0003G0096"/>
<proteinExistence type="predicted"/>
<evidence type="ECO:0000256" key="3">
    <source>
        <dbReference type="PROSITE-ProRule" id="PRU00339"/>
    </source>
</evidence>
<reference evidence="6 7" key="1">
    <citation type="journal article" date="2015" name="Nature">
        <title>rRNA introns, odd ribosomes, and small enigmatic genomes across a large radiation of phyla.</title>
        <authorList>
            <person name="Brown C.T."/>
            <person name="Hug L.A."/>
            <person name="Thomas B.C."/>
            <person name="Sharon I."/>
            <person name="Castelle C.J."/>
            <person name="Singh A."/>
            <person name="Wilkins M.J."/>
            <person name="Williams K.H."/>
            <person name="Banfield J.F."/>
        </authorList>
    </citation>
    <scope>NUCLEOTIDE SEQUENCE [LARGE SCALE GENOMIC DNA]</scope>
</reference>
<evidence type="ECO:0000313" key="6">
    <source>
        <dbReference type="EMBL" id="KKT52253.1"/>
    </source>
</evidence>
<dbReference type="Proteomes" id="UP000034006">
    <property type="component" value="Unassembled WGS sequence"/>
</dbReference>
<evidence type="ECO:0000256" key="1">
    <source>
        <dbReference type="ARBA" id="ARBA00022737"/>
    </source>
</evidence>